<dbReference type="EMBL" id="JACEIP010000020">
    <property type="protein sequence ID" value="MBA4543696.1"/>
    <property type="molecule type" value="Genomic_DNA"/>
</dbReference>
<accession>A0A7W1XBN8</accession>
<dbReference type="InterPro" id="IPR031325">
    <property type="entry name" value="RHS_repeat"/>
</dbReference>
<proteinExistence type="predicted"/>
<dbReference type="AlphaFoldDB" id="A0A7W1XBN8"/>
<evidence type="ECO:0000313" key="2">
    <source>
        <dbReference type="Proteomes" id="UP000530514"/>
    </source>
</evidence>
<reference evidence="1 2" key="1">
    <citation type="submission" date="2020-07" db="EMBL/GenBank/DDBJ databases">
        <authorList>
            <person name="Feng H."/>
        </authorList>
    </citation>
    <scope>NUCLEOTIDE SEQUENCE [LARGE SCALE GENOMIC DNA]</scope>
    <source>
        <strain evidence="2">s-11</strain>
    </source>
</reference>
<evidence type="ECO:0000313" key="1">
    <source>
        <dbReference type="EMBL" id="MBA4543696.1"/>
    </source>
</evidence>
<keyword evidence="2" id="KW-1185">Reference proteome</keyword>
<dbReference type="OrthoDB" id="2667250at2"/>
<sequence>MARRKTADGNMTFNRYNGAGDLVERDIFDKNGNLLYSYLYTYDNKGRITSVTETDGTNPPKTTSYEYDALDQLTKETRPDGTVIQIPFCIALYIMISGTCG</sequence>
<dbReference type="RefSeq" id="WP_152568620.1">
    <property type="nucleotide sequence ID" value="NZ_JACEIP010000020.1"/>
</dbReference>
<comment type="caution">
    <text evidence="1">The sequence shown here is derived from an EMBL/GenBank/DDBJ whole genome shotgun (WGS) entry which is preliminary data.</text>
</comment>
<name>A0A7W1XBN8_9BACL</name>
<gene>
    <name evidence="1" type="ORF">H1164_12430</name>
</gene>
<dbReference type="InterPro" id="IPR006530">
    <property type="entry name" value="YD"/>
</dbReference>
<dbReference type="NCBIfam" id="TIGR01643">
    <property type="entry name" value="YD_repeat_2x"/>
    <property type="match status" value="1"/>
</dbReference>
<dbReference type="Pfam" id="PF05593">
    <property type="entry name" value="RHS_repeat"/>
    <property type="match status" value="1"/>
</dbReference>
<organism evidence="1 2">
    <name type="scientific">Thermoactinomyces daqus</name>
    <dbReference type="NCBI Taxonomy" id="1329516"/>
    <lineage>
        <taxon>Bacteria</taxon>
        <taxon>Bacillati</taxon>
        <taxon>Bacillota</taxon>
        <taxon>Bacilli</taxon>
        <taxon>Bacillales</taxon>
        <taxon>Thermoactinomycetaceae</taxon>
        <taxon>Thermoactinomyces</taxon>
    </lineage>
</organism>
<dbReference type="Gene3D" id="2.180.10.10">
    <property type="entry name" value="RHS repeat-associated core"/>
    <property type="match status" value="1"/>
</dbReference>
<protein>
    <submittedName>
        <fullName evidence="1">RHS repeat protein</fullName>
    </submittedName>
</protein>
<dbReference type="Proteomes" id="UP000530514">
    <property type="component" value="Unassembled WGS sequence"/>
</dbReference>